<keyword evidence="1" id="KW-0732">Signal</keyword>
<protein>
    <recommendedName>
        <fullName evidence="4">Secreted protein</fullName>
    </recommendedName>
</protein>
<evidence type="ECO:0000313" key="2">
    <source>
        <dbReference type="EMBL" id="KAJ7386078.1"/>
    </source>
</evidence>
<feature type="signal peptide" evidence="1">
    <location>
        <begin position="1"/>
        <end position="20"/>
    </location>
</feature>
<accession>A0A9W9ZSB3</accession>
<reference evidence="2" key="1">
    <citation type="submission" date="2023-01" db="EMBL/GenBank/DDBJ databases">
        <title>Genome assembly of the deep-sea coral Lophelia pertusa.</title>
        <authorList>
            <person name="Herrera S."/>
            <person name="Cordes E."/>
        </authorList>
    </citation>
    <scope>NUCLEOTIDE SEQUENCE</scope>
    <source>
        <strain evidence="2">USNM1676648</strain>
        <tissue evidence="2">Polyp</tissue>
    </source>
</reference>
<sequence length="178" mass="19800">MGTWPFVLLSLFLTVMTITGELLGEENTKPCLSWSCARKRALELSNPGESVNAARSTDAEKPCISWNCKREMLLLNKFLNAERAAEPASKRSSVIDAEDKPCLSWSCRRKRRSAVAVPQDATPESTASDMPCLTKDCRTGKRSNEGSDLMEKLRFARSNSNSENDPGCLAWHCNGRKR</sequence>
<name>A0A9W9ZSB3_9CNID</name>
<dbReference type="AlphaFoldDB" id="A0A9W9ZSB3"/>
<gene>
    <name evidence="2" type="ORF">OS493_012415</name>
</gene>
<proteinExistence type="predicted"/>
<organism evidence="2 3">
    <name type="scientific">Desmophyllum pertusum</name>
    <dbReference type="NCBI Taxonomy" id="174260"/>
    <lineage>
        <taxon>Eukaryota</taxon>
        <taxon>Metazoa</taxon>
        <taxon>Cnidaria</taxon>
        <taxon>Anthozoa</taxon>
        <taxon>Hexacorallia</taxon>
        <taxon>Scleractinia</taxon>
        <taxon>Caryophylliina</taxon>
        <taxon>Caryophylliidae</taxon>
        <taxon>Desmophyllum</taxon>
    </lineage>
</organism>
<evidence type="ECO:0000256" key="1">
    <source>
        <dbReference type="SAM" id="SignalP"/>
    </source>
</evidence>
<evidence type="ECO:0008006" key="4">
    <source>
        <dbReference type="Google" id="ProtNLM"/>
    </source>
</evidence>
<dbReference type="Proteomes" id="UP001163046">
    <property type="component" value="Unassembled WGS sequence"/>
</dbReference>
<feature type="chain" id="PRO_5040822060" description="Secreted protein" evidence="1">
    <location>
        <begin position="21"/>
        <end position="178"/>
    </location>
</feature>
<dbReference type="EMBL" id="MU825878">
    <property type="protein sequence ID" value="KAJ7386078.1"/>
    <property type="molecule type" value="Genomic_DNA"/>
</dbReference>
<dbReference type="OrthoDB" id="5981095at2759"/>
<keyword evidence="3" id="KW-1185">Reference proteome</keyword>
<evidence type="ECO:0000313" key="3">
    <source>
        <dbReference type="Proteomes" id="UP001163046"/>
    </source>
</evidence>
<comment type="caution">
    <text evidence="2">The sequence shown here is derived from an EMBL/GenBank/DDBJ whole genome shotgun (WGS) entry which is preliminary data.</text>
</comment>